<organism evidence="2 3">
    <name type="scientific">Marasmius crinis-equi</name>
    <dbReference type="NCBI Taxonomy" id="585013"/>
    <lineage>
        <taxon>Eukaryota</taxon>
        <taxon>Fungi</taxon>
        <taxon>Dikarya</taxon>
        <taxon>Basidiomycota</taxon>
        <taxon>Agaricomycotina</taxon>
        <taxon>Agaricomycetes</taxon>
        <taxon>Agaricomycetidae</taxon>
        <taxon>Agaricales</taxon>
        <taxon>Marasmiineae</taxon>
        <taxon>Marasmiaceae</taxon>
        <taxon>Marasmius</taxon>
    </lineage>
</organism>
<proteinExistence type="predicted"/>
<gene>
    <name evidence="2" type="ORF">V5O48_009480</name>
</gene>
<accession>A0ABR3FBK2</accession>
<protein>
    <submittedName>
        <fullName evidence="2">Uncharacterized protein</fullName>
    </submittedName>
</protein>
<sequence length="183" mass="20866">MFLSINPPKRLMDQTDNVKSAIMSDKPKEPEEAALTSLKSPARNKNNRHPEVVEFFRTKMSEREGLYERIEKHRGNTKLQNPDIVEDWRRVSEFYNESPPSQPSAGHKITKADVVAAFSYGSLWIDDVRAGYELVRIYGREGDQPSEEVVHELEAYRPNSPKGKTALLDFLKGHHKQPDGCSS</sequence>
<comment type="caution">
    <text evidence="2">The sequence shown here is derived from an EMBL/GenBank/DDBJ whole genome shotgun (WGS) entry which is preliminary data.</text>
</comment>
<evidence type="ECO:0000313" key="2">
    <source>
        <dbReference type="EMBL" id="KAL0572493.1"/>
    </source>
</evidence>
<feature type="region of interest" description="Disordered" evidence="1">
    <location>
        <begin position="1"/>
        <end position="49"/>
    </location>
</feature>
<name>A0ABR3FBK2_9AGAR</name>
<keyword evidence="3" id="KW-1185">Reference proteome</keyword>
<dbReference type="EMBL" id="JBAHYK010000624">
    <property type="protein sequence ID" value="KAL0572493.1"/>
    <property type="molecule type" value="Genomic_DNA"/>
</dbReference>
<evidence type="ECO:0000256" key="1">
    <source>
        <dbReference type="SAM" id="MobiDB-lite"/>
    </source>
</evidence>
<dbReference type="Proteomes" id="UP001465976">
    <property type="component" value="Unassembled WGS sequence"/>
</dbReference>
<evidence type="ECO:0000313" key="3">
    <source>
        <dbReference type="Proteomes" id="UP001465976"/>
    </source>
</evidence>
<reference evidence="2 3" key="1">
    <citation type="submission" date="2024-02" db="EMBL/GenBank/DDBJ databases">
        <title>A draft genome for the cacao thread blight pathogen Marasmius crinis-equi.</title>
        <authorList>
            <person name="Cohen S.P."/>
            <person name="Baruah I.K."/>
            <person name="Amoako-Attah I."/>
            <person name="Bukari Y."/>
            <person name="Meinhardt L.W."/>
            <person name="Bailey B.A."/>
        </authorList>
    </citation>
    <scope>NUCLEOTIDE SEQUENCE [LARGE SCALE GENOMIC DNA]</scope>
    <source>
        <strain evidence="2 3">GH-76</strain>
    </source>
</reference>